<evidence type="ECO:0000313" key="1">
    <source>
        <dbReference type="EMBL" id="CUG93095.1"/>
    </source>
</evidence>
<protein>
    <submittedName>
        <fullName evidence="1">Uncharacterized protein</fullName>
    </submittedName>
</protein>
<accession>A0A0S4JS43</accession>
<dbReference type="AlphaFoldDB" id="A0A0S4JS43"/>
<dbReference type="VEuPathDB" id="TriTrypDB:BSAL_40730"/>
<sequence>MLAAIPESQSALVPYNAESNGAVALMTTPMNYATYRVRVDEVKAHFDEAYRSEQDARVHVQGVQKDLIQLLTDPRLKDRTDLQQAKRAELDHVEAVWQTRALVTAELRNEISDLAKHRDGDYTDEFKFFGIHSLDHCKPVPFRAEDISPQRKPLVREAYPQVDPHFGLSAASPHCELTEDATRTVFESLDKQHLGYILVKDLIAYLSTKGDFGIPDYAEKFVFKTLKSLRSPPVGGDKIVLEQFRCVVLRWAAL</sequence>
<name>A0A0S4JS43_BODSA</name>
<dbReference type="EMBL" id="CYKH01002117">
    <property type="protein sequence ID" value="CUG93095.1"/>
    <property type="molecule type" value="Genomic_DNA"/>
</dbReference>
<proteinExistence type="predicted"/>
<keyword evidence="2" id="KW-1185">Reference proteome</keyword>
<dbReference type="Proteomes" id="UP000051952">
    <property type="component" value="Unassembled WGS sequence"/>
</dbReference>
<organism evidence="1 2">
    <name type="scientific">Bodo saltans</name>
    <name type="common">Flagellated protozoan</name>
    <dbReference type="NCBI Taxonomy" id="75058"/>
    <lineage>
        <taxon>Eukaryota</taxon>
        <taxon>Discoba</taxon>
        <taxon>Euglenozoa</taxon>
        <taxon>Kinetoplastea</taxon>
        <taxon>Metakinetoplastina</taxon>
        <taxon>Eubodonida</taxon>
        <taxon>Bodonidae</taxon>
        <taxon>Bodo</taxon>
    </lineage>
</organism>
<gene>
    <name evidence="1" type="ORF">BSAL_40730</name>
</gene>
<evidence type="ECO:0000313" key="2">
    <source>
        <dbReference type="Proteomes" id="UP000051952"/>
    </source>
</evidence>
<reference evidence="2" key="1">
    <citation type="submission" date="2015-09" db="EMBL/GenBank/DDBJ databases">
        <authorList>
            <consortium name="Pathogen Informatics"/>
        </authorList>
    </citation>
    <scope>NUCLEOTIDE SEQUENCE [LARGE SCALE GENOMIC DNA]</scope>
    <source>
        <strain evidence="2">Lake Konstanz</strain>
    </source>
</reference>